<name>A0ABR8MIW3_9ACTN</name>
<dbReference type="EMBL" id="JACXYY010000004">
    <property type="protein sequence ID" value="MBD3915006.1"/>
    <property type="molecule type" value="Genomic_DNA"/>
</dbReference>
<protein>
    <recommendedName>
        <fullName evidence="4">TPM domain-containing protein</fullName>
    </recommendedName>
</protein>
<feature type="region of interest" description="Disordered" evidence="1">
    <location>
        <begin position="231"/>
        <end position="263"/>
    </location>
</feature>
<evidence type="ECO:0000313" key="3">
    <source>
        <dbReference type="Proteomes" id="UP000649289"/>
    </source>
</evidence>
<evidence type="ECO:0000256" key="1">
    <source>
        <dbReference type="SAM" id="MobiDB-lite"/>
    </source>
</evidence>
<sequence length="422" mass="45034">MDGPTDIDALADALREDGVVIDRVMGSGEAEQAHDRIAALVREVPFPVYVALVEQPQELPSGDRIAATEAFAGLLNRRLGDGLYVVDTTGGIQQVFAFGLDADAARVSLGASSNKDLLDETMQEVGGYARGSERYLSPPAVATAEAQVLAAEELVEMARDGAGSDYPATLTDADAEQLATYAVGVQAAAQWRPRTGSYVEVRNAQRGLSALVGGLAALAVALLLGQTLRGWPRRARPGPDRSPGKAVAAPPPDPETERRRATELSDELAAALERTDWEALEDRDVAGRALTARDAVERLLSSRDVADLIGAQVVARGGARDLARGRRGRSGAPLRTCFFDPRHPESRATVSWRLGDGAVEVPCCTACATTVRKGRVPEHLQLKARRGTVPYWERDDVWARAGFGAISDDLARDVLADRAGKR</sequence>
<dbReference type="RefSeq" id="WP_191199349.1">
    <property type="nucleotide sequence ID" value="NZ_BAAAPA010000005.1"/>
</dbReference>
<evidence type="ECO:0000313" key="2">
    <source>
        <dbReference type="EMBL" id="MBD3915006.1"/>
    </source>
</evidence>
<reference evidence="2 3" key="1">
    <citation type="submission" date="2020-09" db="EMBL/GenBank/DDBJ databases">
        <title>novel species in genus Nocardioides.</title>
        <authorList>
            <person name="Zhang G."/>
        </authorList>
    </citation>
    <scope>NUCLEOTIDE SEQUENCE [LARGE SCALE GENOMIC DNA]</scope>
    <source>
        <strain evidence="2 3">19197</strain>
    </source>
</reference>
<gene>
    <name evidence="2" type="ORF">IEZ25_10310</name>
</gene>
<dbReference type="Proteomes" id="UP000649289">
    <property type="component" value="Unassembled WGS sequence"/>
</dbReference>
<accession>A0ABR8MIW3</accession>
<proteinExistence type="predicted"/>
<organism evidence="2 3">
    <name type="scientific">Nocardioides hwasunensis</name>
    <dbReference type="NCBI Taxonomy" id="397258"/>
    <lineage>
        <taxon>Bacteria</taxon>
        <taxon>Bacillati</taxon>
        <taxon>Actinomycetota</taxon>
        <taxon>Actinomycetes</taxon>
        <taxon>Propionibacteriales</taxon>
        <taxon>Nocardioidaceae</taxon>
        <taxon>Nocardioides</taxon>
    </lineage>
</organism>
<keyword evidence="3" id="KW-1185">Reference proteome</keyword>
<evidence type="ECO:0008006" key="4">
    <source>
        <dbReference type="Google" id="ProtNLM"/>
    </source>
</evidence>
<comment type="caution">
    <text evidence="2">The sequence shown here is derived from an EMBL/GenBank/DDBJ whole genome shotgun (WGS) entry which is preliminary data.</text>
</comment>